<keyword evidence="2" id="KW-1185">Reference proteome</keyword>
<dbReference type="Proteomes" id="UP001156870">
    <property type="component" value="Unassembled WGS sequence"/>
</dbReference>
<gene>
    <name evidence="1" type="ORF">GCM10007877_33000</name>
</gene>
<evidence type="ECO:0000313" key="1">
    <source>
        <dbReference type="EMBL" id="GLS27581.1"/>
    </source>
</evidence>
<accession>A0AA37TC58</accession>
<reference evidence="1 2" key="1">
    <citation type="journal article" date="2014" name="Int. J. Syst. Evol. Microbiol.">
        <title>Complete genome sequence of Corynebacterium casei LMG S-19264T (=DSM 44701T), isolated from a smear-ripened cheese.</title>
        <authorList>
            <consortium name="US DOE Joint Genome Institute (JGI-PGF)"/>
            <person name="Walter F."/>
            <person name="Albersmeier A."/>
            <person name="Kalinowski J."/>
            <person name="Ruckert C."/>
        </authorList>
    </citation>
    <scope>NUCLEOTIDE SEQUENCE [LARGE SCALE GENOMIC DNA]</scope>
    <source>
        <strain evidence="1 2">NBRC 110095</strain>
    </source>
</reference>
<proteinExistence type="predicted"/>
<dbReference type="AlphaFoldDB" id="A0AA37TC58"/>
<protein>
    <submittedName>
        <fullName evidence="1">Uncharacterized protein</fullName>
    </submittedName>
</protein>
<dbReference type="RefSeq" id="WP_232595868.1">
    <property type="nucleotide sequence ID" value="NZ_BSPD01000081.1"/>
</dbReference>
<evidence type="ECO:0000313" key="2">
    <source>
        <dbReference type="Proteomes" id="UP001156870"/>
    </source>
</evidence>
<dbReference type="EMBL" id="BSPD01000081">
    <property type="protein sequence ID" value="GLS27581.1"/>
    <property type="molecule type" value="Genomic_DNA"/>
</dbReference>
<organism evidence="1 2">
    <name type="scientific">Marinibactrum halimedae</name>
    <dbReference type="NCBI Taxonomy" id="1444977"/>
    <lineage>
        <taxon>Bacteria</taxon>
        <taxon>Pseudomonadati</taxon>
        <taxon>Pseudomonadota</taxon>
        <taxon>Gammaproteobacteria</taxon>
        <taxon>Cellvibrionales</taxon>
        <taxon>Cellvibrionaceae</taxon>
        <taxon>Marinibactrum</taxon>
    </lineage>
</organism>
<sequence>MKILKEIILWKKNTDGSVTRYFCFQDLELDKYCVQNADFYHSPVNENDISQLDQQAIELILEESPEYRCDWFDSINEAVKAHDSEFE</sequence>
<name>A0AA37TC58_9GAMM</name>
<comment type="caution">
    <text evidence="1">The sequence shown here is derived from an EMBL/GenBank/DDBJ whole genome shotgun (WGS) entry which is preliminary data.</text>
</comment>